<dbReference type="Gene3D" id="3.30.420.10">
    <property type="entry name" value="Ribonuclease H-like superfamily/Ribonuclease H"/>
    <property type="match status" value="1"/>
</dbReference>
<dbReference type="EMBL" id="JAWZYT010003440">
    <property type="protein sequence ID" value="KAK4298417.1"/>
    <property type="molecule type" value="Genomic_DNA"/>
</dbReference>
<accession>A0AAE1P0G0</accession>
<proteinExistence type="predicted"/>
<protein>
    <recommendedName>
        <fullName evidence="1">Piwi domain-containing protein</fullName>
    </recommendedName>
</protein>
<dbReference type="InterPro" id="IPR003165">
    <property type="entry name" value="Piwi"/>
</dbReference>
<name>A0AAE1P0G0_9EUCA</name>
<evidence type="ECO:0000313" key="2">
    <source>
        <dbReference type="EMBL" id="KAK4298417.1"/>
    </source>
</evidence>
<gene>
    <name evidence="2" type="ORF">Pmani_029235</name>
</gene>
<dbReference type="InterPro" id="IPR036397">
    <property type="entry name" value="RNaseH_sf"/>
</dbReference>
<dbReference type="Pfam" id="PF02171">
    <property type="entry name" value="Piwi"/>
    <property type="match status" value="1"/>
</dbReference>
<feature type="domain" description="Piwi" evidence="1">
    <location>
        <begin position="77"/>
        <end position="130"/>
    </location>
</feature>
<dbReference type="Proteomes" id="UP001292094">
    <property type="component" value="Unassembled WGS sequence"/>
</dbReference>
<reference evidence="2" key="1">
    <citation type="submission" date="2023-11" db="EMBL/GenBank/DDBJ databases">
        <title>Genome assemblies of two species of porcelain crab, Petrolisthes cinctipes and Petrolisthes manimaculis (Anomura: Porcellanidae).</title>
        <authorList>
            <person name="Angst P."/>
        </authorList>
    </citation>
    <scope>NUCLEOTIDE SEQUENCE</scope>
    <source>
        <strain evidence="2">PB745_02</strain>
        <tissue evidence="2">Gill</tissue>
    </source>
</reference>
<evidence type="ECO:0000313" key="3">
    <source>
        <dbReference type="Proteomes" id="UP001292094"/>
    </source>
</evidence>
<dbReference type="AlphaFoldDB" id="A0AAE1P0G0"/>
<evidence type="ECO:0000259" key="1">
    <source>
        <dbReference type="Pfam" id="PF02171"/>
    </source>
</evidence>
<dbReference type="InterPro" id="IPR012337">
    <property type="entry name" value="RNaseH-like_sf"/>
</dbReference>
<dbReference type="SUPFAM" id="SSF53098">
    <property type="entry name" value="Ribonuclease H-like"/>
    <property type="match status" value="1"/>
</dbReference>
<dbReference type="GO" id="GO:0003676">
    <property type="term" value="F:nucleic acid binding"/>
    <property type="evidence" value="ECO:0007669"/>
    <property type="project" value="InterPro"/>
</dbReference>
<organism evidence="2 3">
    <name type="scientific">Petrolisthes manimaculis</name>
    <dbReference type="NCBI Taxonomy" id="1843537"/>
    <lineage>
        <taxon>Eukaryota</taxon>
        <taxon>Metazoa</taxon>
        <taxon>Ecdysozoa</taxon>
        <taxon>Arthropoda</taxon>
        <taxon>Crustacea</taxon>
        <taxon>Multicrustacea</taxon>
        <taxon>Malacostraca</taxon>
        <taxon>Eumalacostraca</taxon>
        <taxon>Eucarida</taxon>
        <taxon>Decapoda</taxon>
        <taxon>Pleocyemata</taxon>
        <taxon>Anomura</taxon>
        <taxon>Galatheoidea</taxon>
        <taxon>Porcellanidae</taxon>
        <taxon>Petrolisthes</taxon>
    </lineage>
</organism>
<keyword evidence="3" id="KW-1185">Reference proteome</keyword>
<sequence>MTQINTKCGGVPLGINWKDMLPESRVMCEGVLLLGGAVVHPKPNAPNRSGSMGALVADFNGQGMYRRDQQQPPPPTTTQYRVMTNDANLPLEHLETVTNTLCYLHARGTYHDSLPAPARHALLAAECSRAMIEHTKDLDNTCKTVFAVDKATSVDFENPLYASLYYI</sequence>
<comment type="caution">
    <text evidence="2">The sequence shown here is derived from an EMBL/GenBank/DDBJ whole genome shotgun (WGS) entry which is preliminary data.</text>
</comment>